<dbReference type="InterPro" id="IPR014014">
    <property type="entry name" value="RNA_helicase_DEAD_Q_motif"/>
</dbReference>
<dbReference type="InterPro" id="IPR011545">
    <property type="entry name" value="DEAD/DEAH_box_helicase_dom"/>
</dbReference>
<keyword evidence="3 9" id="KW-0547">Nucleotide-binding</keyword>
<dbReference type="EC" id="3.6.4.13" evidence="2"/>
<evidence type="ECO:0000256" key="4">
    <source>
        <dbReference type="ARBA" id="ARBA00022801"/>
    </source>
</evidence>
<protein>
    <recommendedName>
        <fullName evidence="2">RNA helicase</fullName>
        <ecNumber evidence="2">3.6.4.13</ecNumber>
    </recommendedName>
</protein>
<feature type="compositionally biased region" description="Basic and acidic residues" evidence="10">
    <location>
        <begin position="758"/>
        <end position="773"/>
    </location>
</feature>
<feature type="domain" description="Helicase C-terminal" evidence="12">
    <location>
        <begin position="460"/>
        <end position="609"/>
    </location>
</feature>
<evidence type="ECO:0000259" key="11">
    <source>
        <dbReference type="PROSITE" id="PS51192"/>
    </source>
</evidence>
<feature type="compositionally biased region" description="Acidic residues" evidence="10">
    <location>
        <begin position="46"/>
        <end position="60"/>
    </location>
</feature>
<evidence type="ECO:0000256" key="1">
    <source>
        <dbReference type="ARBA" id="ARBA00004474"/>
    </source>
</evidence>
<evidence type="ECO:0000259" key="12">
    <source>
        <dbReference type="PROSITE" id="PS51194"/>
    </source>
</evidence>
<dbReference type="EMBL" id="NQVE01000156">
    <property type="protein sequence ID" value="RAL43576.1"/>
    <property type="molecule type" value="Genomic_DNA"/>
</dbReference>
<dbReference type="FunFam" id="3.40.50.300:FF:000079">
    <property type="entry name" value="probable ATP-dependent RNA helicase DDX17"/>
    <property type="match status" value="1"/>
</dbReference>
<sequence length="773" mass="83787">MSKRKFGFNGFAINRPETYSFERAEAPQRLYVPPSSRSGGVHDNYEDTDLDNIGYDDGDGGDTKEDSNGGGGADEDEIDPLDAFMQGIQEEVRAAPPPRPKEKLDKYKDDMDDDPMDSFLKAKKDVGLQLAADALNAGYNSDEEVYAAAKAVDAGLVEYDSDDNPIIIDKKKIEPIPALDHSSIDYEPFNKDFYEEDPSISGMSEQEVIEYRNSLAIRVSGFDVPRPVKTFKHCGFSAELMKAISKQAFEKPTPIQCQALPIALSGRDIIGIAKTGSGKTAAFVLPMVVHIMDQAEVGKDEGPIGVICAPTRELAHQIYVEAKKFAKSHGVRVAAVYGGMSKLEQFKELKAGCEVVVATPGRLIDMIKMKAVTMLRATYLVLDEADRMFDLGFEPQIRSIVGQIRPDRQTLLFSATMPRKVEKLAREILSDPVRVTVGEIGMANEDITQMVQVLHSDAEKLPWLFEKLPGLIDDGDVLVFASKKATVDDIESQLSERGFKVTALHGDKDQSSRMEILQKFKAGTYHVLIATDVAARGLDIKSIKSVVNFDVAKDMDMHVHRIGRTGRAGDKDGTAYTLITQKEARFAGELVNSLITAGQNVSDELMDLAMKDGRFRSKRDARKGGGRKGKGKGGSGRGVRGVDFGLGIGYNAEASNAPPTASSRTAAVNSLRTGMMAQFKSNFVAASSSNAQNQALSSNSSSGMNPNKRMALAGFVSGGTIGGDANPSRTGSATSSSSAVGNQKSREDATNQSSSGSSRDRQRERRRPSGWDN</sequence>
<feature type="region of interest" description="Disordered" evidence="10">
    <location>
        <begin position="614"/>
        <end position="638"/>
    </location>
</feature>
<dbReference type="Pfam" id="PF00270">
    <property type="entry name" value="DEAD"/>
    <property type="match status" value="1"/>
</dbReference>
<feature type="short sequence motif" description="Q motif" evidence="8">
    <location>
        <begin position="229"/>
        <end position="257"/>
    </location>
</feature>
<dbReference type="PROSITE" id="PS51194">
    <property type="entry name" value="HELICASE_CTER"/>
    <property type="match status" value="1"/>
</dbReference>
<dbReference type="GO" id="GO:0005524">
    <property type="term" value="F:ATP binding"/>
    <property type="evidence" value="ECO:0007669"/>
    <property type="project" value="UniProtKB-KW"/>
</dbReference>
<dbReference type="PROSITE" id="PS51195">
    <property type="entry name" value="Q_MOTIF"/>
    <property type="match status" value="1"/>
</dbReference>
<dbReference type="Proteomes" id="UP000249390">
    <property type="component" value="Unassembled WGS sequence"/>
</dbReference>
<dbReference type="InterPro" id="IPR001650">
    <property type="entry name" value="Helicase_C-like"/>
</dbReference>
<dbReference type="Pfam" id="PF00271">
    <property type="entry name" value="Helicase_C"/>
    <property type="match status" value="1"/>
</dbReference>
<dbReference type="CDD" id="cd18787">
    <property type="entry name" value="SF2_C_DEAD"/>
    <property type="match status" value="1"/>
</dbReference>
<dbReference type="InterPro" id="IPR000629">
    <property type="entry name" value="RNA-helicase_DEAD-box_CS"/>
</dbReference>
<evidence type="ECO:0000313" key="15">
    <source>
        <dbReference type="Proteomes" id="UP000249390"/>
    </source>
</evidence>
<evidence type="ECO:0000256" key="7">
    <source>
        <dbReference type="ARBA" id="ARBA00022884"/>
    </source>
</evidence>
<keyword evidence="15" id="KW-1185">Reference proteome</keyword>
<feature type="domain" description="Helicase ATP-binding" evidence="11">
    <location>
        <begin position="260"/>
        <end position="435"/>
    </location>
</feature>
<dbReference type="SMART" id="SM00490">
    <property type="entry name" value="HELICc"/>
    <property type="match status" value="1"/>
</dbReference>
<proteinExistence type="inferred from homology"/>
<evidence type="ECO:0000256" key="8">
    <source>
        <dbReference type="PROSITE-ProRule" id="PRU00552"/>
    </source>
</evidence>
<reference evidence="14 15" key="1">
    <citation type="submission" date="2018-06" db="EMBL/GenBank/DDBJ databases">
        <title>The Genome of Cuscuta australis (Dodder) Provides Insight into the Evolution of Plant Parasitism.</title>
        <authorList>
            <person name="Liu H."/>
        </authorList>
    </citation>
    <scope>NUCLEOTIDE SEQUENCE [LARGE SCALE GENOMIC DNA]</scope>
    <source>
        <strain evidence="15">cv. Yunnan</strain>
        <tissue evidence="14">Vines</tissue>
    </source>
</reference>
<dbReference type="PROSITE" id="PS51192">
    <property type="entry name" value="HELICASE_ATP_BIND_1"/>
    <property type="match status" value="1"/>
</dbReference>
<name>A0A328DDJ7_9ASTE</name>
<comment type="subcellular location">
    <subcellularLocation>
        <location evidence="1">Plastid</location>
    </subcellularLocation>
</comment>
<dbReference type="GO" id="GO:0003723">
    <property type="term" value="F:RNA binding"/>
    <property type="evidence" value="ECO:0007669"/>
    <property type="project" value="UniProtKB-KW"/>
</dbReference>
<keyword evidence="7" id="KW-0694">RNA-binding</keyword>
<feature type="region of interest" description="Disordered" evidence="10">
    <location>
        <begin position="694"/>
        <end position="773"/>
    </location>
</feature>
<evidence type="ECO:0000313" key="14">
    <source>
        <dbReference type="EMBL" id="RAL43576.1"/>
    </source>
</evidence>
<comment type="similarity">
    <text evidence="9">Belongs to the DEAD box helicase family.</text>
</comment>
<evidence type="ECO:0000256" key="6">
    <source>
        <dbReference type="ARBA" id="ARBA00022840"/>
    </source>
</evidence>
<evidence type="ECO:0000256" key="2">
    <source>
        <dbReference type="ARBA" id="ARBA00012552"/>
    </source>
</evidence>
<keyword evidence="5 9" id="KW-0347">Helicase</keyword>
<dbReference type="GO" id="GO:0016787">
    <property type="term" value="F:hydrolase activity"/>
    <property type="evidence" value="ECO:0007669"/>
    <property type="project" value="UniProtKB-KW"/>
</dbReference>
<keyword evidence="6 9" id="KW-0067">ATP-binding</keyword>
<dbReference type="SUPFAM" id="SSF52540">
    <property type="entry name" value="P-loop containing nucleoside triphosphate hydrolases"/>
    <property type="match status" value="2"/>
</dbReference>
<evidence type="ECO:0000256" key="9">
    <source>
        <dbReference type="RuleBase" id="RU000492"/>
    </source>
</evidence>
<dbReference type="InterPro" id="IPR027417">
    <property type="entry name" value="P-loop_NTPase"/>
</dbReference>
<keyword evidence="4 9" id="KW-0378">Hydrolase</keyword>
<dbReference type="CDD" id="cd17952">
    <property type="entry name" value="DEADc_DDX42"/>
    <property type="match status" value="1"/>
</dbReference>
<evidence type="ECO:0000256" key="5">
    <source>
        <dbReference type="ARBA" id="ARBA00022806"/>
    </source>
</evidence>
<feature type="region of interest" description="Disordered" evidence="10">
    <location>
        <begin position="16"/>
        <end position="110"/>
    </location>
</feature>
<dbReference type="PROSITE" id="PS00039">
    <property type="entry name" value="DEAD_ATP_HELICASE"/>
    <property type="match status" value="1"/>
</dbReference>
<gene>
    <name evidence="14" type="ORF">DM860_012717</name>
</gene>
<dbReference type="GO" id="GO:0003724">
    <property type="term" value="F:RNA helicase activity"/>
    <property type="evidence" value="ECO:0007669"/>
    <property type="project" value="UniProtKB-EC"/>
</dbReference>
<dbReference type="InterPro" id="IPR014001">
    <property type="entry name" value="Helicase_ATP-bd"/>
</dbReference>
<dbReference type="GO" id="GO:0009536">
    <property type="term" value="C:plastid"/>
    <property type="evidence" value="ECO:0007669"/>
    <property type="project" value="UniProtKB-SubCell"/>
</dbReference>
<feature type="compositionally biased region" description="Low complexity" evidence="10">
    <location>
        <begin position="728"/>
        <end position="739"/>
    </location>
</feature>
<feature type="domain" description="DEAD-box RNA helicase Q" evidence="13">
    <location>
        <begin position="229"/>
        <end position="257"/>
    </location>
</feature>
<dbReference type="AlphaFoldDB" id="A0A328DDJ7"/>
<organism evidence="14 15">
    <name type="scientific">Cuscuta australis</name>
    <dbReference type="NCBI Taxonomy" id="267555"/>
    <lineage>
        <taxon>Eukaryota</taxon>
        <taxon>Viridiplantae</taxon>
        <taxon>Streptophyta</taxon>
        <taxon>Embryophyta</taxon>
        <taxon>Tracheophyta</taxon>
        <taxon>Spermatophyta</taxon>
        <taxon>Magnoliopsida</taxon>
        <taxon>eudicotyledons</taxon>
        <taxon>Gunneridae</taxon>
        <taxon>Pentapetalae</taxon>
        <taxon>asterids</taxon>
        <taxon>lamiids</taxon>
        <taxon>Solanales</taxon>
        <taxon>Convolvulaceae</taxon>
        <taxon>Cuscuteae</taxon>
        <taxon>Cuscuta</taxon>
        <taxon>Cuscuta subgen. Grammica</taxon>
        <taxon>Cuscuta sect. Cleistogrammica</taxon>
    </lineage>
</organism>
<dbReference type="SMART" id="SM00487">
    <property type="entry name" value="DEXDc"/>
    <property type="match status" value="1"/>
</dbReference>
<dbReference type="Gene3D" id="3.40.50.300">
    <property type="entry name" value="P-loop containing nucleotide triphosphate hydrolases"/>
    <property type="match status" value="2"/>
</dbReference>
<evidence type="ECO:0000259" key="13">
    <source>
        <dbReference type="PROSITE" id="PS51195"/>
    </source>
</evidence>
<accession>A0A328DDJ7</accession>
<evidence type="ECO:0000256" key="3">
    <source>
        <dbReference type="ARBA" id="ARBA00022741"/>
    </source>
</evidence>
<feature type="compositionally biased region" description="Basic residues" evidence="10">
    <location>
        <begin position="616"/>
        <end position="631"/>
    </location>
</feature>
<comment type="caution">
    <text evidence="14">The sequence shown here is derived from an EMBL/GenBank/DDBJ whole genome shotgun (WGS) entry which is preliminary data.</text>
</comment>
<dbReference type="PANTHER" id="PTHR47958">
    <property type="entry name" value="ATP-DEPENDENT RNA HELICASE DBP3"/>
    <property type="match status" value="1"/>
</dbReference>
<feature type="compositionally biased region" description="Basic and acidic residues" evidence="10">
    <location>
        <begin position="99"/>
        <end position="109"/>
    </location>
</feature>
<evidence type="ECO:0000256" key="10">
    <source>
        <dbReference type="SAM" id="MobiDB-lite"/>
    </source>
</evidence>